<organism evidence="1 2">
    <name type="scientific">Panagrolaimus sp. ES5</name>
    <dbReference type="NCBI Taxonomy" id="591445"/>
    <lineage>
        <taxon>Eukaryota</taxon>
        <taxon>Metazoa</taxon>
        <taxon>Ecdysozoa</taxon>
        <taxon>Nematoda</taxon>
        <taxon>Chromadorea</taxon>
        <taxon>Rhabditida</taxon>
        <taxon>Tylenchina</taxon>
        <taxon>Panagrolaimomorpha</taxon>
        <taxon>Panagrolaimoidea</taxon>
        <taxon>Panagrolaimidae</taxon>
        <taxon>Panagrolaimus</taxon>
    </lineage>
</organism>
<accession>A0AC34FC00</accession>
<sequence length="396" mass="45963">MGYTRFTIDGYNSFGDAILSIDRKEDLARNCFPKFMTELNMKKLILFTGESDDKYIKDFENLLRSNKIFDFGSDKLIVINYQKMIEAGMNGIFEIAKWYFDRSYIKFYLLPLISEKFEIWGVFGTSQKKLITAEQRESIPFTKSVIAPKTYQKCFMSQYCYQYHSDKNEVIETLEMNDQKCHQQKITFKIESECFPELIVEPVILPEIQGLPKKLDEIILEEKIPIITFFGHSSVICVCKNDGYTFLDSWNGLYGKELVINFDQAKPYYGMDSIKVDKTKMSAVVYDLIKIMSMPSDAFIVNENWKFEVAKDSENAVIIEFESLEGKQKSTPAFLMAMILKEQIKYIKTEMGIDEKPKKIGFCVFQKISEAEKKRVEAGLEESCKLLKIACKFILV</sequence>
<evidence type="ECO:0000313" key="2">
    <source>
        <dbReference type="WBParaSite" id="ES5_v2.g14862.t1"/>
    </source>
</evidence>
<dbReference type="Proteomes" id="UP000887579">
    <property type="component" value="Unplaced"/>
</dbReference>
<reference evidence="2" key="1">
    <citation type="submission" date="2022-11" db="UniProtKB">
        <authorList>
            <consortium name="WormBaseParasite"/>
        </authorList>
    </citation>
    <scope>IDENTIFICATION</scope>
</reference>
<dbReference type="WBParaSite" id="ES5_v2.g14862.t1">
    <property type="protein sequence ID" value="ES5_v2.g14862.t1"/>
    <property type="gene ID" value="ES5_v2.g14862"/>
</dbReference>
<protein>
    <submittedName>
        <fullName evidence="2">Uncharacterized protein</fullName>
    </submittedName>
</protein>
<evidence type="ECO:0000313" key="1">
    <source>
        <dbReference type="Proteomes" id="UP000887579"/>
    </source>
</evidence>
<proteinExistence type="predicted"/>
<name>A0AC34FC00_9BILA</name>